<dbReference type="AlphaFoldDB" id="A0A426V6B9"/>
<evidence type="ECO:0000313" key="15">
    <source>
        <dbReference type="Proteomes" id="UP000269265"/>
    </source>
</evidence>
<dbReference type="Proteomes" id="UP000269265">
    <property type="component" value="Unassembled WGS sequence"/>
</dbReference>
<keyword evidence="4 9" id="KW-0068">Autocatalytic cleavage</keyword>
<dbReference type="PANTHER" id="PTHR21012:SF0">
    <property type="entry name" value="ASPARTATE 1-DECARBOXYLASE"/>
    <property type="match status" value="1"/>
</dbReference>
<dbReference type="OrthoDB" id="9803983at2"/>
<dbReference type="UniPathway" id="UPA00028">
    <property type="reaction ID" value="UER00002"/>
</dbReference>
<proteinExistence type="inferred from homology"/>
<dbReference type="EC" id="4.1.1.11" evidence="9"/>
<evidence type="ECO:0000313" key="14">
    <source>
        <dbReference type="EMBL" id="RRS02457.1"/>
    </source>
</evidence>
<feature type="active site" description="Schiff-base intermediate with substrate; via pyruvic acid" evidence="9 10">
    <location>
        <position position="25"/>
    </location>
</feature>
<accession>A0A426V6B9</accession>
<dbReference type="InterPro" id="IPR009010">
    <property type="entry name" value="Asp_de-COase-like_dom_sf"/>
</dbReference>
<dbReference type="GO" id="GO:0015940">
    <property type="term" value="P:pantothenate biosynthetic process"/>
    <property type="evidence" value="ECO:0007669"/>
    <property type="project" value="UniProtKB-UniRule"/>
</dbReference>
<dbReference type="CDD" id="cd06919">
    <property type="entry name" value="Asp_decarbox"/>
    <property type="match status" value="1"/>
</dbReference>
<evidence type="ECO:0000256" key="6">
    <source>
        <dbReference type="ARBA" id="ARBA00023239"/>
    </source>
</evidence>
<evidence type="ECO:0000256" key="5">
    <source>
        <dbReference type="ARBA" id="ARBA00023145"/>
    </source>
</evidence>
<keyword evidence="1 9" id="KW-0963">Cytoplasm</keyword>
<evidence type="ECO:0000256" key="3">
    <source>
        <dbReference type="ARBA" id="ARBA00022793"/>
    </source>
</evidence>
<keyword evidence="2 9" id="KW-0566">Pantothenate biosynthesis</keyword>
<evidence type="ECO:0000256" key="12">
    <source>
        <dbReference type="PIRSR" id="PIRSR006246-3"/>
    </source>
</evidence>
<keyword evidence="5 9" id="KW-0865">Zymogen</keyword>
<feature type="active site" description="Proton donor" evidence="9 10">
    <location>
        <position position="58"/>
    </location>
</feature>
<evidence type="ECO:0000256" key="9">
    <source>
        <dbReference type="HAMAP-Rule" id="MF_00446"/>
    </source>
</evidence>
<dbReference type="SUPFAM" id="SSF50692">
    <property type="entry name" value="ADC-like"/>
    <property type="match status" value="1"/>
</dbReference>
<dbReference type="PANTHER" id="PTHR21012">
    <property type="entry name" value="ASPARTATE 1-DECARBOXYLASE"/>
    <property type="match status" value="1"/>
</dbReference>
<feature type="binding site" evidence="9 11">
    <location>
        <position position="57"/>
    </location>
    <ligand>
        <name>substrate</name>
    </ligand>
</feature>
<name>A0A426V6B9_9BURK</name>
<feature type="chain" id="PRO_5019623817" description="Aspartate 1-decarboxylase beta chain" evidence="9 13">
    <location>
        <begin position="1"/>
        <end position="24"/>
    </location>
</feature>
<evidence type="ECO:0000256" key="7">
    <source>
        <dbReference type="ARBA" id="ARBA00023270"/>
    </source>
</evidence>
<dbReference type="RefSeq" id="WP_125245060.1">
    <property type="nucleotide sequence ID" value="NZ_RSED01000022.1"/>
</dbReference>
<protein>
    <recommendedName>
        <fullName evidence="9">Aspartate 1-decarboxylase</fullName>
        <ecNumber evidence="9">4.1.1.11</ecNumber>
    </recommendedName>
    <alternativeName>
        <fullName evidence="9">Aspartate alpha-decarboxylase</fullName>
    </alternativeName>
    <component>
        <recommendedName>
            <fullName evidence="9">Aspartate 1-decarboxylase beta chain</fullName>
        </recommendedName>
    </component>
    <component>
        <recommendedName>
            <fullName evidence="9">Aspartate 1-decarboxylase alpha chain</fullName>
        </recommendedName>
    </component>
</protein>
<evidence type="ECO:0000256" key="2">
    <source>
        <dbReference type="ARBA" id="ARBA00022655"/>
    </source>
</evidence>
<evidence type="ECO:0000256" key="8">
    <source>
        <dbReference type="ARBA" id="ARBA00023317"/>
    </source>
</evidence>
<evidence type="ECO:0000256" key="1">
    <source>
        <dbReference type="ARBA" id="ARBA00022490"/>
    </source>
</evidence>
<comment type="PTM">
    <text evidence="9 12">Is synthesized initially as an inactive proenzyme, which is activated by self-cleavage at a specific serine bond to produce a beta-subunit with a hydroxyl group at its C-terminus and an alpha-subunit with a pyruvoyl group at its N-terminus.</text>
</comment>
<comment type="cofactor">
    <cofactor evidence="9 10">
        <name>pyruvate</name>
        <dbReference type="ChEBI" id="CHEBI:15361"/>
    </cofactor>
    <text evidence="9 10">Binds 1 pyruvoyl group covalently per subunit.</text>
</comment>
<comment type="function">
    <text evidence="9">Catalyzes the pyruvoyl-dependent decarboxylation of aspartate to produce beta-alanine.</text>
</comment>
<keyword evidence="6 9" id="KW-0456">Lyase</keyword>
<comment type="caution">
    <text evidence="14">The sequence shown here is derived from an EMBL/GenBank/DDBJ whole genome shotgun (WGS) entry which is preliminary data.</text>
</comment>
<comment type="pathway">
    <text evidence="9">Cofactor biosynthesis; (R)-pantothenate biosynthesis; beta-alanine from L-aspartate: step 1/1.</text>
</comment>
<reference evidence="14 15" key="1">
    <citation type="submission" date="2018-12" db="EMBL/GenBank/DDBJ databases">
        <title>The whole draft genome of Aquabacterium sp. SJQ9.</title>
        <authorList>
            <person name="Sun L."/>
            <person name="Gao X."/>
            <person name="Chen W."/>
            <person name="Huang K."/>
        </authorList>
    </citation>
    <scope>NUCLEOTIDE SEQUENCE [LARGE SCALE GENOMIC DNA]</scope>
    <source>
        <strain evidence="14 15">SJQ9</strain>
    </source>
</reference>
<dbReference type="InterPro" id="IPR003190">
    <property type="entry name" value="Asp_decarbox"/>
</dbReference>
<feature type="modified residue" description="Pyruvic acid (Ser)" evidence="9 12">
    <location>
        <position position="25"/>
    </location>
</feature>
<dbReference type="PIRSF" id="PIRSF006246">
    <property type="entry name" value="Asp_decarbox"/>
    <property type="match status" value="1"/>
</dbReference>
<dbReference type="EMBL" id="RSED01000022">
    <property type="protein sequence ID" value="RRS02457.1"/>
    <property type="molecule type" value="Genomic_DNA"/>
</dbReference>
<dbReference type="GO" id="GO:0006523">
    <property type="term" value="P:alanine biosynthetic process"/>
    <property type="evidence" value="ECO:0007669"/>
    <property type="project" value="InterPro"/>
</dbReference>
<evidence type="ECO:0000256" key="13">
    <source>
        <dbReference type="PIRSR" id="PIRSR006246-5"/>
    </source>
</evidence>
<feature type="binding site" evidence="9 11">
    <location>
        <begin position="73"/>
        <end position="75"/>
    </location>
    <ligand>
        <name>substrate</name>
    </ligand>
</feature>
<dbReference type="NCBIfam" id="TIGR00223">
    <property type="entry name" value="panD"/>
    <property type="match status" value="1"/>
</dbReference>
<gene>
    <name evidence="9" type="primary">panD</name>
    <name evidence="14" type="ORF">EIP75_20525</name>
</gene>
<comment type="catalytic activity">
    <reaction evidence="9">
        <text>L-aspartate + H(+) = beta-alanine + CO2</text>
        <dbReference type="Rhea" id="RHEA:19497"/>
        <dbReference type="ChEBI" id="CHEBI:15378"/>
        <dbReference type="ChEBI" id="CHEBI:16526"/>
        <dbReference type="ChEBI" id="CHEBI:29991"/>
        <dbReference type="ChEBI" id="CHEBI:57966"/>
        <dbReference type="EC" id="4.1.1.11"/>
    </reaction>
</comment>
<organism evidence="14 15">
    <name type="scientific">Aquabacterium soli</name>
    <dbReference type="NCBI Taxonomy" id="2493092"/>
    <lineage>
        <taxon>Bacteria</taxon>
        <taxon>Pseudomonadati</taxon>
        <taxon>Pseudomonadota</taxon>
        <taxon>Betaproteobacteria</taxon>
        <taxon>Burkholderiales</taxon>
        <taxon>Aquabacterium</taxon>
    </lineage>
</organism>
<dbReference type="HAMAP" id="MF_00446">
    <property type="entry name" value="PanD"/>
    <property type="match status" value="1"/>
</dbReference>
<comment type="similarity">
    <text evidence="9">Belongs to the PanD family.</text>
</comment>
<keyword evidence="7 9" id="KW-0704">Schiff base</keyword>
<comment type="subunit">
    <text evidence="9">Heterooctamer of four alpha and four beta subunits.</text>
</comment>
<keyword evidence="8 9" id="KW-0670">Pyruvate</keyword>
<evidence type="ECO:0000256" key="11">
    <source>
        <dbReference type="PIRSR" id="PIRSR006246-2"/>
    </source>
</evidence>
<dbReference type="Pfam" id="PF02261">
    <property type="entry name" value="Asp_decarbox"/>
    <property type="match status" value="1"/>
</dbReference>
<comment type="subcellular location">
    <subcellularLocation>
        <location evidence="9">Cytoplasm</location>
    </subcellularLocation>
</comment>
<evidence type="ECO:0000256" key="10">
    <source>
        <dbReference type="PIRSR" id="PIRSR006246-1"/>
    </source>
</evidence>
<sequence>MQRMMLRAKLHRATVTEADLHYEGSCGIDEDLLEAADMKEFEQIELYNINNGERFATYIIKAPRGSGVISLNGAAARKAHVGDLMIICTYGPFDEAEAVSHKPKVVLLDAENRIKEIRKF</sequence>
<dbReference type="Gene3D" id="2.40.40.20">
    <property type="match status" value="1"/>
</dbReference>
<dbReference type="GO" id="GO:0004068">
    <property type="term" value="F:aspartate 1-decarboxylase activity"/>
    <property type="evidence" value="ECO:0007669"/>
    <property type="project" value="UniProtKB-UniRule"/>
</dbReference>
<feature type="chain" id="PRO_5019623816" description="Aspartate 1-decarboxylase alpha chain" evidence="9 13">
    <location>
        <begin position="25"/>
        <end position="120"/>
    </location>
</feature>
<keyword evidence="3 9" id="KW-0210">Decarboxylase</keyword>
<evidence type="ECO:0000256" key="4">
    <source>
        <dbReference type="ARBA" id="ARBA00022813"/>
    </source>
</evidence>
<dbReference type="GO" id="GO:0005829">
    <property type="term" value="C:cytosol"/>
    <property type="evidence" value="ECO:0007669"/>
    <property type="project" value="TreeGrafter"/>
</dbReference>
<keyword evidence="15" id="KW-1185">Reference proteome</keyword>